<dbReference type="Pfam" id="PF14036">
    <property type="entry name" value="YlaH"/>
    <property type="match status" value="1"/>
</dbReference>
<dbReference type="EMBL" id="JAQAGZ010000001">
    <property type="protein sequence ID" value="MCZ8511200.1"/>
    <property type="molecule type" value="Genomic_DNA"/>
</dbReference>
<keyword evidence="3" id="KW-1185">Reference proteome</keyword>
<dbReference type="InterPro" id="IPR025620">
    <property type="entry name" value="YlaH"/>
</dbReference>
<protein>
    <recommendedName>
        <fullName evidence="4">YlaH-like protein</fullName>
    </recommendedName>
</protein>
<gene>
    <name evidence="2" type="ORF">O9H85_01845</name>
</gene>
<dbReference type="RefSeq" id="WP_269879562.1">
    <property type="nucleotide sequence ID" value="NZ_JAQAGZ010000001.1"/>
</dbReference>
<feature type="transmembrane region" description="Helical" evidence="1">
    <location>
        <begin position="62"/>
        <end position="82"/>
    </location>
</feature>
<name>A0ABT4Q2U5_9BACL</name>
<keyword evidence="1" id="KW-0812">Transmembrane</keyword>
<reference evidence="2 3" key="1">
    <citation type="submission" date="2022-12" db="EMBL/GenBank/DDBJ databases">
        <title>Draft genome sequence of Paenibacillus sp. dW9.</title>
        <authorList>
            <person name="Choi E.-W."/>
            <person name="Kim D.-U."/>
        </authorList>
    </citation>
    <scope>NUCLEOTIDE SEQUENCE [LARGE SCALE GENOMIC DNA]</scope>
    <source>
        <strain evidence="3">dW9</strain>
    </source>
</reference>
<evidence type="ECO:0008006" key="4">
    <source>
        <dbReference type="Google" id="ProtNLM"/>
    </source>
</evidence>
<accession>A0ABT4Q2U5</accession>
<dbReference type="Proteomes" id="UP001527882">
    <property type="component" value="Unassembled WGS sequence"/>
</dbReference>
<sequence>MYEWFAANPFWTWLMIFILMSYVYNKVFRTRKLPVLKALIIYALLAVGAVMLMLFQIAGLPIVPSLTVAVALMFMVRIRYFVQDRASRKQQQE</sequence>
<keyword evidence="1" id="KW-1133">Transmembrane helix</keyword>
<organism evidence="2 3">
    <name type="scientific">Paenibacillus gyeongsangnamensis</name>
    <dbReference type="NCBI Taxonomy" id="3388067"/>
    <lineage>
        <taxon>Bacteria</taxon>
        <taxon>Bacillati</taxon>
        <taxon>Bacillota</taxon>
        <taxon>Bacilli</taxon>
        <taxon>Bacillales</taxon>
        <taxon>Paenibacillaceae</taxon>
        <taxon>Paenibacillus</taxon>
    </lineage>
</organism>
<proteinExistence type="predicted"/>
<evidence type="ECO:0000313" key="2">
    <source>
        <dbReference type="EMBL" id="MCZ8511200.1"/>
    </source>
</evidence>
<comment type="caution">
    <text evidence="2">The sequence shown here is derived from an EMBL/GenBank/DDBJ whole genome shotgun (WGS) entry which is preliminary data.</text>
</comment>
<feature type="transmembrane region" description="Helical" evidence="1">
    <location>
        <begin position="36"/>
        <end position="56"/>
    </location>
</feature>
<evidence type="ECO:0000313" key="3">
    <source>
        <dbReference type="Proteomes" id="UP001527882"/>
    </source>
</evidence>
<evidence type="ECO:0000256" key="1">
    <source>
        <dbReference type="SAM" id="Phobius"/>
    </source>
</evidence>
<keyword evidence="1" id="KW-0472">Membrane</keyword>
<feature type="transmembrane region" description="Helical" evidence="1">
    <location>
        <begin position="6"/>
        <end position="24"/>
    </location>
</feature>